<dbReference type="AlphaFoldDB" id="A0A0E9LWG7"/>
<dbReference type="GO" id="GO:0004467">
    <property type="term" value="F:long-chain fatty acid-CoA ligase activity"/>
    <property type="evidence" value="ECO:0007669"/>
    <property type="project" value="UniProtKB-EC"/>
</dbReference>
<comment type="catalytic activity">
    <reaction evidence="3">
        <text>a long-chain fatty acid + ATP + CoA = a long-chain fatty acyl-CoA + AMP + diphosphate</text>
        <dbReference type="Rhea" id="RHEA:15421"/>
        <dbReference type="ChEBI" id="CHEBI:30616"/>
        <dbReference type="ChEBI" id="CHEBI:33019"/>
        <dbReference type="ChEBI" id="CHEBI:57287"/>
        <dbReference type="ChEBI" id="CHEBI:57560"/>
        <dbReference type="ChEBI" id="CHEBI:83139"/>
        <dbReference type="ChEBI" id="CHEBI:456215"/>
        <dbReference type="EC" id="6.2.1.3"/>
    </reaction>
    <physiologicalReaction direction="left-to-right" evidence="3">
        <dbReference type="Rhea" id="RHEA:15422"/>
    </physiologicalReaction>
</comment>
<organism evidence="5 6">
    <name type="scientific">Geofilum rubicundum JCM 15548</name>
    <dbReference type="NCBI Taxonomy" id="1236989"/>
    <lineage>
        <taxon>Bacteria</taxon>
        <taxon>Pseudomonadati</taxon>
        <taxon>Bacteroidota</taxon>
        <taxon>Bacteroidia</taxon>
        <taxon>Marinilabiliales</taxon>
        <taxon>Marinilabiliaceae</taxon>
        <taxon>Geofilum</taxon>
    </lineage>
</organism>
<keyword evidence="1" id="KW-0547">Nucleotide-binding</keyword>
<dbReference type="InterPro" id="IPR020845">
    <property type="entry name" value="AMP-binding_CS"/>
</dbReference>
<dbReference type="PROSITE" id="PS00455">
    <property type="entry name" value="AMP_BINDING"/>
    <property type="match status" value="1"/>
</dbReference>
<dbReference type="InterPro" id="IPR045851">
    <property type="entry name" value="AMP-bd_C_sf"/>
</dbReference>
<comment type="caution">
    <text evidence="5">The sequence shown here is derived from an EMBL/GenBank/DDBJ whole genome shotgun (WGS) entry which is preliminary data.</text>
</comment>
<keyword evidence="5" id="KW-0436">Ligase</keyword>
<keyword evidence="6" id="KW-1185">Reference proteome</keyword>
<accession>A0A0E9LWG7</accession>
<evidence type="ECO:0000256" key="1">
    <source>
        <dbReference type="ARBA" id="ARBA00022741"/>
    </source>
</evidence>
<evidence type="ECO:0000313" key="6">
    <source>
        <dbReference type="Proteomes" id="UP000032900"/>
    </source>
</evidence>
<dbReference type="PANTHER" id="PTHR43272:SF33">
    <property type="entry name" value="AMP-BINDING DOMAIN-CONTAINING PROTEIN-RELATED"/>
    <property type="match status" value="1"/>
</dbReference>
<dbReference type="PANTHER" id="PTHR43272">
    <property type="entry name" value="LONG-CHAIN-FATTY-ACID--COA LIGASE"/>
    <property type="match status" value="1"/>
</dbReference>
<dbReference type="InterPro" id="IPR000873">
    <property type="entry name" value="AMP-dep_synth/lig_dom"/>
</dbReference>
<dbReference type="STRING" id="1236989.JCM15548_11386"/>
<evidence type="ECO:0000259" key="4">
    <source>
        <dbReference type="Pfam" id="PF00501"/>
    </source>
</evidence>
<dbReference type="GO" id="GO:0016020">
    <property type="term" value="C:membrane"/>
    <property type="evidence" value="ECO:0007669"/>
    <property type="project" value="TreeGrafter"/>
</dbReference>
<name>A0A0E9LWG7_9BACT</name>
<feature type="domain" description="AMP-dependent synthetase/ligase" evidence="4">
    <location>
        <begin position="46"/>
        <end position="440"/>
    </location>
</feature>
<dbReference type="Proteomes" id="UP000032900">
    <property type="component" value="Unassembled WGS sequence"/>
</dbReference>
<protein>
    <submittedName>
        <fullName evidence="5">Long-chain-fatty-acid-CoA ligase</fullName>
    </submittedName>
</protein>
<dbReference type="SUPFAM" id="SSF56801">
    <property type="entry name" value="Acetyl-CoA synthetase-like"/>
    <property type="match status" value="1"/>
</dbReference>
<reference evidence="5 6" key="1">
    <citation type="journal article" date="2015" name="Microbes Environ.">
        <title>Distribution and evolution of nitrogen fixation genes in the phylum bacteroidetes.</title>
        <authorList>
            <person name="Inoue J."/>
            <person name="Oshima K."/>
            <person name="Suda W."/>
            <person name="Sakamoto M."/>
            <person name="Iino T."/>
            <person name="Noda S."/>
            <person name="Hongoh Y."/>
            <person name="Hattori M."/>
            <person name="Ohkuma M."/>
        </authorList>
    </citation>
    <scope>NUCLEOTIDE SEQUENCE [LARGE SCALE GENOMIC DNA]</scope>
    <source>
        <strain evidence="5">JCM 15548</strain>
    </source>
</reference>
<evidence type="ECO:0000256" key="2">
    <source>
        <dbReference type="ARBA" id="ARBA00022840"/>
    </source>
</evidence>
<proteinExistence type="predicted"/>
<gene>
    <name evidence="5" type="ORF">JCM15548_11386</name>
</gene>
<keyword evidence="2" id="KW-0067">ATP-binding</keyword>
<dbReference type="Gene3D" id="3.40.50.12780">
    <property type="entry name" value="N-terminal domain of ligase-like"/>
    <property type="match status" value="1"/>
</dbReference>
<sequence>MGLSLPELFGILNNKVKIWTFFAECFINLMTTCMESNGYISMVQSTIENNRDSLAFSDYQSQHYSFREVGKSIFQLHTTFKELGVREGDKVALIGRNSSNWGIIYLATITYGAVIVPILPDFHSNDIHHILNHSESVLLFATSRMFEKIDETQLPKVKGILAVENFQPLNDHHGKLTRMVEKALKKTEDPPGPFDIQRLRYASVPAEQVMVLSYTSGTSGFSKGVLLPHRSIWSNVQYASDTFDLVAGERIVSFLPMAHAYGCLFEFLWPFITGCHITFITRTPSPQIITEAFRAIKPHLILSVPLILEKIFKRRIMPKLESSPLKTMLKLPIANKLVYSKVRKTLVDTFGGAFKEMVVGGAALNKDVEQFLKKINFPLTVGYGMTECGPLISYTPWTKTRLHSAGQIVDRMQVRIDSEDPFNIVGEIQVKGDNTLLGYYKNEKATREIFTADGWLRTGDLGIIDAENFIYIRGRSKNMILGASGQNIYPEEIETVLASMDIVQECLVRESDGKIEALVYPDYEVCDLSDCSAEKIESVLQELRKEVNESLPAYMSISKIILFPEEFEKTPKKSIKRYKYMT</sequence>
<dbReference type="InterPro" id="IPR042099">
    <property type="entry name" value="ANL_N_sf"/>
</dbReference>
<dbReference type="Pfam" id="PF00501">
    <property type="entry name" value="AMP-binding"/>
    <property type="match status" value="1"/>
</dbReference>
<evidence type="ECO:0000256" key="3">
    <source>
        <dbReference type="ARBA" id="ARBA00024484"/>
    </source>
</evidence>
<dbReference type="Gene3D" id="3.30.300.30">
    <property type="match status" value="1"/>
</dbReference>
<evidence type="ECO:0000313" key="5">
    <source>
        <dbReference type="EMBL" id="GAO29220.1"/>
    </source>
</evidence>
<dbReference type="EMBL" id="BAZW01000007">
    <property type="protein sequence ID" value="GAO29220.1"/>
    <property type="molecule type" value="Genomic_DNA"/>
</dbReference>
<dbReference type="GO" id="GO:0005524">
    <property type="term" value="F:ATP binding"/>
    <property type="evidence" value="ECO:0007669"/>
    <property type="project" value="UniProtKB-KW"/>
</dbReference>